<evidence type="ECO:0000313" key="2">
    <source>
        <dbReference type="Proteomes" id="UP000094757"/>
    </source>
</evidence>
<dbReference type="Proteomes" id="UP000094757">
    <property type="component" value="Chromosome"/>
</dbReference>
<dbReference type="AlphaFoldDB" id="A0A1B3WCV9"/>
<accession>A0A1B3WCV9</accession>
<dbReference type="EMBL" id="CP017037">
    <property type="protein sequence ID" value="AOH38780.1"/>
    <property type="molecule type" value="Genomic_DNA"/>
</dbReference>
<sequence length="171" mass="19535">MSQYNFDELVKKATHGKDTYCDKTTPISKTEAIKDILNSYITINISDGQSIENGGQFEYILNCKELTWECINWRIPGEKCKGTLNKTVIDNFAKSVAFILQLPQKQFITNTKSSGVNTNPWDRKKYGPIQRLSRCELRIGDKFLRFVPEQDSDSPFSTIYAAISELRNHIG</sequence>
<dbReference type="RefSeq" id="WP_069176813.1">
    <property type="nucleotide sequence ID" value="NZ_CP017037.1"/>
</dbReference>
<dbReference type="STRING" id="39950.BCB69_01560"/>
<proteinExistence type="predicted"/>
<reference evidence="2" key="1">
    <citation type="submission" date="2016-08" db="EMBL/GenBank/DDBJ databases">
        <authorList>
            <person name="Holder M.E."/>
            <person name="Ajami N.J."/>
            <person name="Petrosino J.F."/>
        </authorList>
    </citation>
    <scope>NUCLEOTIDE SEQUENCE [LARGE SCALE GENOMIC DNA]</scope>
    <source>
        <strain evidence="2">F0677</strain>
    </source>
</reference>
<name>A0A1B3WCV9_9FIRM</name>
<organism evidence="1 2">
    <name type="scientific">Dialister pneumosintes</name>
    <dbReference type="NCBI Taxonomy" id="39950"/>
    <lineage>
        <taxon>Bacteria</taxon>
        <taxon>Bacillati</taxon>
        <taxon>Bacillota</taxon>
        <taxon>Negativicutes</taxon>
        <taxon>Veillonellales</taxon>
        <taxon>Veillonellaceae</taxon>
        <taxon>Dialister</taxon>
    </lineage>
</organism>
<gene>
    <name evidence="1" type="ORF">BCB69_01560</name>
</gene>
<protein>
    <submittedName>
        <fullName evidence="1">Uncharacterized protein</fullName>
    </submittedName>
</protein>
<evidence type="ECO:0000313" key="1">
    <source>
        <dbReference type="EMBL" id="AOH38780.1"/>
    </source>
</evidence>
<dbReference type="KEGG" id="dpn:BCB69_01560"/>